<dbReference type="EMBL" id="CM045762">
    <property type="protein sequence ID" value="KAI8012646.1"/>
    <property type="molecule type" value="Genomic_DNA"/>
</dbReference>
<dbReference type="Proteomes" id="UP001060215">
    <property type="component" value="Chromosome 5"/>
</dbReference>
<keyword evidence="2" id="KW-1185">Reference proteome</keyword>
<accession>A0ACC0HHL8</accession>
<evidence type="ECO:0000313" key="1">
    <source>
        <dbReference type="EMBL" id="KAI8012646.1"/>
    </source>
</evidence>
<sequence>MLIQRSAGALFGLLFSVWLLLELVDMQFTSTESGGISCKAYLLGAYLCNVELEKKIDEKIGQLIDRVEKHRSYLIKSMVATTKTSIQAAIETNYDRAQELKAFDDTKIGVKGLVDAGIARVPKIFIQPPDNLNKTTNPNNIQFNFPIIDLTGIDKDPIRRREVVDEIREAAENWGFFQVVNHGVPESVLEEMKKGVHRFYEQDSEVRKEWYTRDVKKAVVYNCNFDLFSAPAANWRDTFYCSMAPKPPNPEELPPPCRDILMEYSKQVIKLGCCLLELLSEALGLSPNHLKDIGCAERLAVLCHYYPACPQPELTVGTTKHADDDFLTVLLQDHIGGLQVLHQNHWVDVPPTPGALVVNIGDLLQLISNDKFKSIEHKVLANRVGPRVSVACFFGSGIQASSKVYGPIKELLSEENPPKYREITVRDYAAYFNAKGLDGNSTLSHFKL</sequence>
<gene>
    <name evidence="1" type="ORF">LOK49_LG06G02721</name>
</gene>
<evidence type="ECO:0000313" key="2">
    <source>
        <dbReference type="Proteomes" id="UP001060215"/>
    </source>
</evidence>
<reference evidence="1 2" key="1">
    <citation type="journal article" date="2022" name="Plant J.">
        <title>Chromosome-level genome of Camellia lanceoleosa provides a valuable resource for understanding genome evolution and self-incompatibility.</title>
        <authorList>
            <person name="Gong W."/>
            <person name="Xiao S."/>
            <person name="Wang L."/>
            <person name="Liao Z."/>
            <person name="Chang Y."/>
            <person name="Mo W."/>
            <person name="Hu G."/>
            <person name="Li W."/>
            <person name="Zhao G."/>
            <person name="Zhu H."/>
            <person name="Hu X."/>
            <person name="Ji K."/>
            <person name="Xiang X."/>
            <person name="Song Q."/>
            <person name="Yuan D."/>
            <person name="Jin S."/>
            <person name="Zhang L."/>
        </authorList>
    </citation>
    <scope>NUCLEOTIDE SEQUENCE [LARGE SCALE GENOMIC DNA]</scope>
    <source>
        <strain evidence="1">SQ_2022a</strain>
    </source>
</reference>
<organism evidence="1 2">
    <name type="scientific">Camellia lanceoleosa</name>
    <dbReference type="NCBI Taxonomy" id="1840588"/>
    <lineage>
        <taxon>Eukaryota</taxon>
        <taxon>Viridiplantae</taxon>
        <taxon>Streptophyta</taxon>
        <taxon>Embryophyta</taxon>
        <taxon>Tracheophyta</taxon>
        <taxon>Spermatophyta</taxon>
        <taxon>Magnoliopsida</taxon>
        <taxon>eudicotyledons</taxon>
        <taxon>Gunneridae</taxon>
        <taxon>Pentapetalae</taxon>
        <taxon>asterids</taxon>
        <taxon>Ericales</taxon>
        <taxon>Theaceae</taxon>
        <taxon>Camellia</taxon>
    </lineage>
</organism>
<proteinExistence type="predicted"/>
<protein>
    <submittedName>
        <fullName evidence="1">Uncharacterized protein</fullName>
    </submittedName>
</protein>
<name>A0ACC0HHL8_9ERIC</name>
<comment type="caution">
    <text evidence="1">The sequence shown here is derived from an EMBL/GenBank/DDBJ whole genome shotgun (WGS) entry which is preliminary data.</text>
</comment>